<reference evidence="5" key="1">
    <citation type="submission" date="2020-10" db="EMBL/GenBank/DDBJ databases">
        <authorList>
            <person name="Gilroy R."/>
        </authorList>
    </citation>
    <scope>NUCLEOTIDE SEQUENCE</scope>
    <source>
        <strain evidence="5">F6-4510</strain>
    </source>
</reference>
<dbReference type="AlphaFoldDB" id="A0A9D9DW13"/>
<feature type="domain" description="Cell envelope-related transcriptional attenuator" evidence="3">
    <location>
        <begin position="47"/>
        <end position="219"/>
    </location>
</feature>
<evidence type="ECO:0000313" key="5">
    <source>
        <dbReference type="EMBL" id="MBO8434741.1"/>
    </source>
</evidence>
<evidence type="ECO:0000259" key="3">
    <source>
        <dbReference type="Pfam" id="PF03816"/>
    </source>
</evidence>
<dbReference type="EMBL" id="JADIMX010000105">
    <property type="protein sequence ID" value="MBO8434741.1"/>
    <property type="molecule type" value="Genomic_DNA"/>
</dbReference>
<dbReference type="Pfam" id="PF03816">
    <property type="entry name" value="LytR_cpsA_psr"/>
    <property type="match status" value="1"/>
</dbReference>
<accession>A0A9D9DW13</accession>
<dbReference type="Gene3D" id="3.40.630.190">
    <property type="entry name" value="LCP protein"/>
    <property type="match status" value="1"/>
</dbReference>
<dbReference type="NCBIfam" id="TIGR00350">
    <property type="entry name" value="lytR_cpsA_psr"/>
    <property type="match status" value="1"/>
</dbReference>
<dbReference type="InterPro" id="IPR004474">
    <property type="entry name" value="LytR_CpsA_psr"/>
</dbReference>
<sequence>DVYKRQVSGDNIEDENEVVEENVSEPEDEVEERINIAVMGTDKEGLRSDVDFVVSFDPATKQVGVVSVPRDTKFVMTDEMIQSLKDRGRDNFIPNAKGVRGQCKLTEVYAYAGEGYRDEFVVMALEEILGIEIHNYVTVGIEGFRNLVDAFGGVDMVVEDRLYYSDPYQDLYIDLYPGYQHLDGKKAEQLVRYREGYAQKDLKRIQVQQTFLKEFLKKVVSTENIIKNLPDIIVNAIKYVKTDISVKDALKYAKYVTDINVENVVMETIPGEGGSYFTPDMEGVKELSDRVFYGIQPEPEVIVEETPVEEVVETPVEEVVTEEVAEEKSAVVDTKTLKIDVSNGGITNGMAGKKRDMLIGKGYNVVRTSTYNGSDRERGTRIFVRSAEIGNDLIPYFVGARVMVDTTGVIGDDVDIKIILGLDEK</sequence>
<dbReference type="PANTHER" id="PTHR33392">
    <property type="entry name" value="POLYISOPRENYL-TEICHOIC ACID--PEPTIDOGLYCAN TEICHOIC ACID TRANSFERASE TAGU"/>
    <property type="match status" value="1"/>
</dbReference>
<evidence type="ECO:0000256" key="1">
    <source>
        <dbReference type="ARBA" id="ARBA00006068"/>
    </source>
</evidence>
<name>A0A9D9DW13_9FIRM</name>
<feature type="domain" description="LytR/CpsA/Psr regulator C-terminal" evidence="4">
    <location>
        <begin position="337"/>
        <end position="422"/>
    </location>
</feature>
<evidence type="ECO:0000313" key="6">
    <source>
        <dbReference type="Proteomes" id="UP000823611"/>
    </source>
</evidence>
<comment type="caution">
    <text evidence="5">The sequence shown here is derived from an EMBL/GenBank/DDBJ whole genome shotgun (WGS) entry which is preliminary data.</text>
</comment>
<dbReference type="PANTHER" id="PTHR33392:SF6">
    <property type="entry name" value="POLYISOPRENYL-TEICHOIC ACID--PEPTIDOGLYCAN TEICHOIC ACID TRANSFERASE TAGU"/>
    <property type="match status" value="1"/>
</dbReference>
<dbReference type="InterPro" id="IPR050922">
    <property type="entry name" value="LytR/CpsA/Psr_CW_biosynth"/>
</dbReference>
<gene>
    <name evidence="5" type="ORF">IAC55_05405</name>
</gene>
<dbReference type="InterPro" id="IPR027381">
    <property type="entry name" value="LytR/CpsA/Psr_C"/>
</dbReference>
<protein>
    <submittedName>
        <fullName evidence="5">LCP family protein</fullName>
    </submittedName>
</protein>
<evidence type="ECO:0000256" key="2">
    <source>
        <dbReference type="SAM" id="MobiDB-lite"/>
    </source>
</evidence>
<evidence type="ECO:0000259" key="4">
    <source>
        <dbReference type="Pfam" id="PF13399"/>
    </source>
</evidence>
<feature type="region of interest" description="Disordered" evidence="2">
    <location>
        <begin position="1"/>
        <end position="25"/>
    </location>
</feature>
<feature type="compositionally biased region" description="Acidic residues" evidence="2">
    <location>
        <begin position="11"/>
        <end position="25"/>
    </location>
</feature>
<proteinExistence type="inferred from homology"/>
<dbReference type="Pfam" id="PF13399">
    <property type="entry name" value="LytR_C"/>
    <property type="match status" value="1"/>
</dbReference>
<feature type="non-terminal residue" evidence="5">
    <location>
        <position position="1"/>
    </location>
</feature>
<reference evidence="5" key="2">
    <citation type="journal article" date="2021" name="PeerJ">
        <title>Extensive microbial diversity within the chicken gut microbiome revealed by metagenomics and culture.</title>
        <authorList>
            <person name="Gilroy R."/>
            <person name="Ravi A."/>
            <person name="Getino M."/>
            <person name="Pursley I."/>
            <person name="Horton D.L."/>
            <person name="Alikhan N.F."/>
            <person name="Baker D."/>
            <person name="Gharbi K."/>
            <person name="Hall N."/>
            <person name="Watson M."/>
            <person name="Adriaenssens E.M."/>
            <person name="Foster-Nyarko E."/>
            <person name="Jarju S."/>
            <person name="Secka A."/>
            <person name="Antonio M."/>
            <person name="Oren A."/>
            <person name="Chaudhuri R.R."/>
            <person name="La Ragione R."/>
            <person name="Hildebrand F."/>
            <person name="Pallen M.J."/>
        </authorList>
    </citation>
    <scope>NUCLEOTIDE SEQUENCE</scope>
    <source>
        <strain evidence="5">F6-4510</strain>
    </source>
</reference>
<dbReference type="Proteomes" id="UP000823611">
    <property type="component" value="Unassembled WGS sequence"/>
</dbReference>
<organism evidence="5 6">
    <name type="scientific">Candidatus Fimicola merdigallinarum</name>
    <dbReference type="NCBI Taxonomy" id="2840819"/>
    <lineage>
        <taxon>Bacteria</taxon>
        <taxon>Bacillati</taxon>
        <taxon>Bacillota</taxon>
        <taxon>Clostridia</taxon>
        <taxon>Lachnospirales</taxon>
        <taxon>Lachnospiraceae</taxon>
        <taxon>Lachnospiraceae incertae sedis</taxon>
        <taxon>Candidatus Fimicola</taxon>
    </lineage>
</organism>
<comment type="similarity">
    <text evidence="1">Belongs to the LytR/CpsA/Psr (LCP) family.</text>
</comment>